<accession>A0ABU5DJU6</accession>
<evidence type="ECO:0000313" key="2">
    <source>
        <dbReference type="Proteomes" id="UP001285263"/>
    </source>
</evidence>
<evidence type="ECO:0000313" key="1">
    <source>
        <dbReference type="EMBL" id="MDY0745980.1"/>
    </source>
</evidence>
<dbReference type="Pfam" id="PF14107">
    <property type="entry name" value="DUF4280"/>
    <property type="match status" value="1"/>
</dbReference>
<reference evidence="1 2" key="1">
    <citation type="submission" date="2023-11" db="EMBL/GenBank/DDBJ databases">
        <title>Paucibacter sp. nov., isolated from fresh soil in Korea.</title>
        <authorList>
            <person name="Le N.T.T."/>
        </authorList>
    </citation>
    <scope>NUCLEOTIDE SEQUENCE [LARGE SCALE GENOMIC DNA]</scope>
    <source>
        <strain evidence="1 2">R3-3</strain>
    </source>
</reference>
<dbReference type="RefSeq" id="WP_320423883.1">
    <property type="nucleotide sequence ID" value="NZ_JAXCLA010000005.1"/>
</dbReference>
<sequence>MPNQVCTGAVLQCTFGMAPSSFIATPKMIQTSMMDAGNIMDNKPIANIPPFGMCQSLANPTVAAATAAALGVLTPMPCLPVFPAPWVPGAPTVLLKNMPALDNTCKLMCAYAGVVSINFAGQVTHQIP</sequence>
<dbReference type="InterPro" id="IPR025460">
    <property type="entry name" value="DUF4280"/>
</dbReference>
<name>A0ABU5DJU6_9BURK</name>
<keyword evidence="2" id="KW-1185">Reference proteome</keyword>
<comment type="caution">
    <text evidence="1">The sequence shown here is derived from an EMBL/GenBank/DDBJ whole genome shotgun (WGS) entry which is preliminary data.</text>
</comment>
<dbReference type="EMBL" id="JAXCLA010000005">
    <property type="protein sequence ID" value="MDY0745980.1"/>
    <property type="molecule type" value="Genomic_DNA"/>
</dbReference>
<proteinExistence type="predicted"/>
<organism evidence="1 2">
    <name type="scientific">Roseateles agri</name>
    <dbReference type="NCBI Taxonomy" id="3098619"/>
    <lineage>
        <taxon>Bacteria</taxon>
        <taxon>Pseudomonadati</taxon>
        <taxon>Pseudomonadota</taxon>
        <taxon>Betaproteobacteria</taxon>
        <taxon>Burkholderiales</taxon>
        <taxon>Sphaerotilaceae</taxon>
        <taxon>Roseateles</taxon>
    </lineage>
</organism>
<protein>
    <submittedName>
        <fullName evidence="1">DUF4280 domain-containing protein</fullName>
    </submittedName>
</protein>
<gene>
    <name evidence="1" type="ORF">SNE35_15775</name>
</gene>
<dbReference type="Proteomes" id="UP001285263">
    <property type="component" value="Unassembled WGS sequence"/>
</dbReference>